<dbReference type="Proteomes" id="UP000594262">
    <property type="component" value="Unplaced"/>
</dbReference>
<dbReference type="InterPro" id="IPR009011">
    <property type="entry name" value="Man6P_isomerase_rcpt-bd_dom_sf"/>
</dbReference>
<accession>A0A7M5V2N7</accession>
<dbReference type="GeneID" id="136807241"/>
<dbReference type="PANTHER" id="PTHR15071">
    <property type="entry name" value="MANNOSE-6-PHOSPHATE RECEPTOR FAMILY MEMBER"/>
    <property type="match status" value="1"/>
</dbReference>
<dbReference type="InterPro" id="IPR018939">
    <property type="entry name" value="Autophagy-rel_prot_27"/>
</dbReference>
<name>A0A7M5V2N7_9CNID</name>
<evidence type="ECO:0000256" key="5">
    <source>
        <dbReference type="ARBA" id="ARBA00022989"/>
    </source>
</evidence>
<feature type="transmembrane region" description="Helical" evidence="7">
    <location>
        <begin position="199"/>
        <end position="220"/>
    </location>
</feature>
<keyword evidence="5 7" id="KW-1133">Transmembrane helix</keyword>
<organism evidence="9 10">
    <name type="scientific">Clytia hemisphaerica</name>
    <dbReference type="NCBI Taxonomy" id="252671"/>
    <lineage>
        <taxon>Eukaryota</taxon>
        <taxon>Metazoa</taxon>
        <taxon>Cnidaria</taxon>
        <taxon>Hydrozoa</taxon>
        <taxon>Hydroidolina</taxon>
        <taxon>Leptothecata</taxon>
        <taxon>Obeliida</taxon>
        <taxon>Clytiidae</taxon>
        <taxon>Clytia</taxon>
    </lineage>
</organism>
<dbReference type="SUPFAM" id="SSF50911">
    <property type="entry name" value="Mannose 6-phosphate receptor domain"/>
    <property type="match status" value="1"/>
</dbReference>
<dbReference type="OrthoDB" id="29460at2759"/>
<dbReference type="RefSeq" id="XP_066919941.1">
    <property type="nucleotide sequence ID" value="XM_067063840.1"/>
</dbReference>
<dbReference type="GO" id="GO:0015031">
    <property type="term" value="P:protein transport"/>
    <property type="evidence" value="ECO:0007669"/>
    <property type="project" value="UniProtKB-KW"/>
</dbReference>
<keyword evidence="10" id="KW-1185">Reference proteome</keyword>
<keyword evidence="2 7" id="KW-0812">Transmembrane</keyword>
<feature type="chain" id="PRO_5036401234" evidence="8">
    <location>
        <begin position="26"/>
        <end position="266"/>
    </location>
</feature>
<dbReference type="EnsemblMetazoa" id="CLYHEMT001376.3">
    <property type="protein sequence ID" value="CLYHEMP001376.3"/>
    <property type="gene ID" value="CLYHEMG001376"/>
</dbReference>
<evidence type="ECO:0000256" key="1">
    <source>
        <dbReference type="ARBA" id="ARBA00004472"/>
    </source>
</evidence>
<evidence type="ECO:0000256" key="7">
    <source>
        <dbReference type="SAM" id="Phobius"/>
    </source>
</evidence>
<keyword evidence="4" id="KW-0653">Protein transport</keyword>
<evidence type="ECO:0000313" key="9">
    <source>
        <dbReference type="EnsemblMetazoa" id="CLYHEMP001376.2"/>
    </source>
</evidence>
<evidence type="ECO:0000256" key="4">
    <source>
        <dbReference type="ARBA" id="ARBA00022927"/>
    </source>
</evidence>
<protein>
    <submittedName>
        <fullName evidence="9">Uncharacterized protein</fullName>
    </submittedName>
</protein>
<reference evidence="9" key="1">
    <citation type="submission" date="2021-01" db="UniProtKB">
        <authorList>
            <consortium name="EnsemblMetazoa"/>
        </authorList>
    </citation>
    <scope>IDENTIFICATION</scope>
</reference>
<dbReference type="Gene3D" id="2.70.130.10">
    <property type="entry name" value="Mannose-6-phosphate receptor binding domain"/>
    <property type="match status" value="1"/>
</dbReference>
<dbReference type="EnsemblMetazoa" id="CLYHEMT001376.1">
    <property type="protein sequence ID" value="CLYHEMP001376.1"/>
    <property type="gene ID" value="CLYHEMG001376"/>
</dbReference>
<evidence type="ECO:0000256" key="2">
    <source>
        <dbReference type="ARBA" id="ARBA00022692"/>
    </source>
</evidence>
<evidence type="ECO:0000256" key="6">
    <source>
        <dbReference type="ARBA" id="ARBA00023136"/>
    </source>
</evidence>
<comment type="subcellular location">
    <subcellularLocation>
        <location evidence="1">Preautophagosomal structure membrane</location>
        <topology evidence="1">Single-pass type I membrane protein</topology>
    </subcellularLocation>
</comment>
<feature type="signal peptide" evidence="8">
    <location>
        <begin position="1"/>
        <end position="25"/>
    </location>
</feature>
<evidence type="ECO:0000256" key="8">
    <source>
        <dbReference type="SAM" id="SignalP"/>
    </source>
</evidence>
<dbReference type="Pfam" id="PF09451">
    <property type="entry name" value="ATG27"/>
    <property type="match status" value="1"/>
</dbReference>
<dbReference type="GO" id="GO:0034045">
    <property type="term" value="C:phagophore assembly site membrane"/>
    <property type="evidence" value="ECO:0007669"/>
    <property type="project" value="UniProtKB-SubCell"/>
</dbReference>
<sequence length="266" mass="29058">MKKYTNIIFIPLLLYGLNVITSVHGAANCIALSEGCGCHLDDGSGKFDLTPMTKLKPPPMFDNLQDQFGNTILVDMCRDFEREQVNNMLKTMNNLTASISAKVFVATAGASIAVGKEMSYEYDGTVLTVVYTYTEPTTGTKMQTRVVMHCSTEDGLGTFSQIETGAELQQFSGTLSSKYGCVVSGGGGGSSGKNGISTGTILCIVLLVLIIVYMVSGILINKYVRKVEKGHEFPNKNFWKDFPGLIKDGFAFTYHQIRRKDAYESI</sequence>
<dbReference type="PANTHER" id="PTHR15071:SF0">
    <property type="entry name" value="MANNOSE 6-PHOSPHATE RECEPTOR-LIKE PROTEIN 1"/>
    <property type="match status" value="1"/>
</dbReference>
<dbReference type="EnsemblMetazoa" id="CLYHEMT001376.2">
    <property type="protein sequence ID" value="CLYHEMP001376.2"/>
    <property type="gene ID" value="CLYHEMG001376"/>
</dbReference>
<proteinExistence type="predicted"/>
<evidence type="ECO:0000313" key="10">
    <source>
        <dbReference type="Proteomes" id="UP000594262"/>
    </source>
</evidence>
<keyword evidence="3 8" id="KW-0732">Signal</keyword>
<evidence type="ECO:0000256" key="3">
    <source>
        <dbReference type="ARBA" id="ARBA00022729"/>
    </source>
</evidence>
<keyword evidence="4" id="KW-0813">Transport</keyword>
<dbReference type="GO" id="GO:0005802">
    <property type="term" value="C:trans-Golgi network"/>
    <property type="evidence" value="ECO:0007669"/>
    <property type="project" value="TreeGrafter"/>
</dbReference>
<keyword evidence="6 7" id="KW-0472">Membrane</keyword>
<dbReference type="AlphaFoldDB" id="A0A7M5V2N7"/>
<dbReference type="GO" id="GO:0000139">
    <property type="term" value="C:Golgi membrane"/>
    <property type="evidence" value="ECO:0007669"/>
    <property type="project" value="UniProtKB-SubCell"/>
</dbReference>